<name>C0QFX3_DESAH</name>
<dbReference type="SUPFAM" id="SSF81301">
    <property type="entry name" value="Nucleotidyltransferase"/>
    <property type="match status" value="1"/>
</dbReference>
<dbReference type="STRING" id="177437.HRM2_24470"/>
<dbReference type="eggNOG" id="COG2357">
    <property type="taxonomic scope" value="Bacteria"/>
</dbReference>
<dbReference type="SMART" id="SM00954">
    <property type="entry name" value="RelA_SpoT"/>
    <property type="match status" value="1"/>
</dbReference>
<dbReference type="AlphaFoldDB" id="C0QFX3"/>
<dbReference type="RefSeq" id="WP_015904306.1">
    <property type="nucleotide sequence ID" value="NC_012108.1"/>
</dbReference>
<feature type="domain" description="RelA/SpoT" evidence="1">
    <location>
        <begin position="47"/>
        <end position="198"/>
    </location>
</feature>
<sequence length="366" mass="42686">MRKRQKEAILVTFLKEKEKYEKLAEYIIQFFKEDPSSPKENLHTILYRIKEKKRLIEKIDEENRDLEMGVTPITQHNFQERINDLLGIRLICLRLSDIDKIKAYLELLVEEKMLKFLRKPDHKRSFILPVDPGESIPDGLSLRYSGYSSIHFQVTLGELSDAPAELKKLQIEFQLRTILEEAWGEIDHKYRYSLSRSGVKLPEHIHTGFQNLSAYLQAASLHAEHLCRQTEAHQVVTTRKTRKKSVTRDKSIQVVLPPAFPVLMEQTFGFKPTVRTLAYLLKRLDEAGYAEEPQVVFQKVLTRERLTEFSTIFQEVVNQKPFEDKNKRNLDAINAVNFALSNEVQGNRVAVEGLKSILRKKKKRSR</sequence>
<proteinExistence type="predicted"/>
<dbReference type="OrthoDB" id="9789634at2"/>
<protein>
    <recommendedName>
        <fullName evidence="1">RelA/SpoT domain-containing protein</fullName>
    </recommendedName>
</protein>
<dbReference type="PANTHER" id="PTHR41773:SF1">
    <property type="entry name" value="RELA_SPOT DOMAIN-CONTAINING PROTEIN"/>
    <property type="match status" value="1"/>
</dbReference>
<evidence type="ECO:0000259" key="1">
    <source>
        <dbReference type="SMART" id="SM00954"/>
    </source>
</evidence>
<dbReference type="InterPro" id="IPR007685">
    <property type="entry name" value="RelA_SpoT"/>
</dbReference>
<dbReference type="HOGENOM" id="CLU_729060_0_0_7"/>
<dbReference type="Proteomes" id="UP000000442">
    <property type="component" value="Chromosome"/>
</dbReference>
<keyword evidence="3" id="KW-1185">Reference proteome</keyword>
<dbReference type="PANTHER" id="PTHR41773">
    <property type="entry name" value="GTP PYROPHOSPHATASE-RELATED"/>
    <property type="match status" value="1"/>
</dbReference>
<dbReference type="GO" id="GO:0015969">
    <property type="term" value="P:guanosine tetraphosphate metabolic process"/>
    <property type="evidence" value="ECO:0007669"/>
    <property type="project" value="InterPro"/>
</dbReference>
<dbReference type="Pfam" id="PF04607">
    <property type="entry name" value="RelA_SpoT"/>
    <property type="match status" value="1"/>
</dbReference>
<dbReference type="EMBL" id="CP001087">
    <property type="protein sequence ID" value="ACN15541.1"/>
    <property type="molecule type" value="Genomic_DNA"/>
</dbReference>
<dbReference type="Gene3D" id="3.30.460.10">
    <property type="entry name" value="Beta Polymerase, domain 2"/>
    <property type="match status" value="1"/>
</dbReference>
<reference evidence="2 3" key="1">
    <citation type="journal article" date="2009" name="Environ. Microbiol.">
        <title>Genome sequence of Desulfobacterium autotrophicum HRM2, a marine sulfate reducer oxidizing organic carbon completely to carbon dioxide.</title>
        <authorList>
            <person name="Strittmatter A.W."/>
            <person name="Liesegang H."/>
            <person name="Rabus R."/>
            <person name="Decker I."/>
            <person name="Amann J."/>
            <person name="Andres S."/>
            <person name="Henne A."/>
            <person name="Fricke W.F."/>
            <person name="Martinez-Arias R."/>
            <person name="Bartels D."/>
            <person name="Goesmann A."/>
            <person name="Krause L."/>
            <person name="Puehler A."/>
            <person name="Klenk H.P."/>
            <person name="Richter M."/>
            <person name="Schuler M."/>
            <person name="Gloeckner F.O."/>
            <person name="Meyerdierks A."/>
            <person name="Gottschalk G."/>
            <person name="Amann R."/>
        </authorList>
    </citation>
    <scope>NUCLEOTIDE SEQUENCE [LARGE SCALE GENOMIC DNA]</scope>
    <source>
        <strain evidence="3">ATCC 43914 / DSM 3382 / HRM2</strain>
    </source>
</reference>
<evidence type="ECO:0000313" key="2">
    <source>
        <dbReference type="EMBL" id="ACN15541.1"/>
    </source>
</evidence>
<organism evidence="2 3">
    <name type="scientific">Desulforapulum autotrophicum (strain ATCC 43914 / DSM 3382 / VKM B-1955 / HRM2)</name>
    <name type="common">Desulfobacterium autotrophicum</name>
    <dbReference type="NCBI Taxonomy" id="177437"/>
    <lineage>
        <taxon>Bacteria</taxon>
        <taxon>Pseudomonadati</taxon>
        <taxon>Thermodesulfobacteriota</taxon>
        <taxon>Desulfobacteria</taxon>
        <taxon>Desulfobacterales</taxon>
        <taxon>Desulfobacteraceae</taxon>
        <taxon>Desulforapulum</taxon>
    </lineage>
</organism>
<dbReference type="KEGG" id="dat:HRM2_24470"/>
<dbReference type="CDD" id="cd05399">
    <property type="entry name" value="NT_Rel-Spo_like"/>
    <property type="match status" value="1"/>
</dbReference>
<dbReference type="InterPro" id="IPR043519">
    <property type="entry name" value="NT_sf"/>
</dbReference>
<gene>
    <name evidence="2" type="ordered locus">HRM2_24470</name>
</gene>
<evidence type="ECO:0000313" key="3">
    <source>
        <dbReference type="Proteomes" id="UP000000442"/>
    </source>
</evidence>
<accession>C0QFX3</accession>